<dbReference type="InterPro" id="IPR015668">
    <property type="entry name" value="Bcl-9/Bcl-9l"/>
</dbReference>
<dbReference type="PANTHER" id="PTHR15185:SF3">
    <property type="entry name" value="B-CELL CLL_LYMPHOMA 9-LIKE PROTEIN"/>
    <property type="match status" value="1"/>
</dbReference>
<feature type="compositionally biased region" description="Basic and acidic residues" evidence="4">
    <location>
        <begin position="82"/>
        <end position="94"/>
    </location>
</feature>
<feature type="compositionally biased region" description="Low complexity" evidence="4">
    <location>
        <begin position="1034"/>
        <end position="1045"/>
    </location>
</feature>
<name>A0A673MYQ2_9TELE</name>
<dbReference type="Proteomes" id="UP000472270">
    <property type="component" value="Unassembled WGS sequence"/>
</dbReference>
<evidence type="ECO:0000256" key="2">
    <source>
        <dbReference type="ARBA" id="ARBA00009200"/>
    </source>
</evidence>
<dbReference type="InterPro" id="IPR024670">
    <property type="entry name" value="BCL9_beta-catenin-bd_dom"/>
</dbReference>
<dbReference type="PANTHER" id="PTHR15185">
    <property type="entry name" value="BCL9"/>
    <property type="match status" value="1"/>
</dbReference>
<feature type="region of interest" description="Disordered" evidence="4">
    <location>
        <begin position="777"/>
        <end position="811"/>
    </location>
</feature>
<feature type="compositionally biased region" description="Polar residues" evidence="4">
    <location>
        <begin position="156"/>
        <end position="165"/>
    </location>
</feature>
<feature type="compositionally biased region" description="Low complexity" evidence="4">
    <location>
        <begin position="402"/>
        <end position="419"/>
    </location>
</feature>
<dbReference type="Ensembl" id="ENSSRHT00000098178.1">
    <property type="protein sequence ID" value="ENSSRHP00000095584.1"/>
    <property type="gene ID" value="ENSSRHG00000047003.1"/>
</dbReference>
<dbReference type="GO" id="GO:0003713">
    <property type="term" value="F:transcription coactivator activity"/>
    <property type="evidence" value="ECO:0007669"/>
    <property type="project" value="InterPro"/>
</dbReference>
<feature type="compositionally biased region" description="Polar residues" evidence="4">
    <location>
        <begin position="994"/>
        <end position="1004"/>
    </location>
</feature>
<feature type="domain" description="B-cell lymphoma 9 beta-catenin binding" evidence="5">
    <location>
        <begin position="365"/>
        <end position="394"/>
    </location>
</feature>
<feature type="compositionally biased region" description="Low complexity" evidence="4">
    <location>
        <begin position="23"/>
        <end position="37"/>
    </location>
</feature>
<feature type="compositionally biased region" description="Gly residues" evidence="4">
    <location>
        <begin position="793"/>
        <end position="807"/>
    </location>
</feature>
<evidence type="ECO:0000259" key="5">
    <source>
        <dbReference type="Pfam" id="PF11502"/>
    </source>
</evidence>
<dbReference type="GO" id="GO:0060070">
    <property type="term" value="P:canonical Wnt signaling pathway"/>
    <property type="evidence" value="ECO:0007669"/>
    <property type="project" value="InterPro"/>
</dbReference>
<feature type="domain" description="B-cell lymphoma 9 beta-catenin binding" evidence="5">
    <location>
        <begin position="449"/>
        <end position="471"/>
    </location>
</feature>
<evidence type="ECO:0000313" key="6">
    <source>
        <dbReference type="Ensembl" id="ENSSRHP00000095584.1"/>
    </source>
</evidence>
<feature type="compositionally biased region" description="Low complexity" evidence="4">
    <location>
        <begin position="334"/>
        <end position="348"/>
    </location>
</feature>
<reference evidence="6" key="1">
    <citation type="submission" date="2025-05" db="UniProtKB">
        <authorList>
            <consortium name="Ensembl"/>
        </authorList>
    </citation>
    <scope>IDENTIFICATION</scope>
</reference>
<dbReference type="GO" id="GO:1990907">
    <property type="term" value="C:beta-catenin-TCF complex"/>
    <property type="evidence" value="ECO:0007669"/>
    <property type="project" value="TreeGrafter"/>
</dbReference>
<feature type="region of interest" description="Disordered" evidence="4">
    <location>
        <begin position="155"/>
        <end position="184"/>
    </location>
</feature>
<evidence type="ECO:0000256" key="3">
    <source>
        <dbReference type="ARBA" id="ARBA00023242"/>
    </source>
</evidence>
<feature type="compositionally biased region" description="Low complexity" evidence="4">
    <location>
        <begin position="307"/>
        <end position="322"/>
    </location>
</feature>
<keyword evidence="7" id="KW-1185">Reference proteome</keyword>
<evidence type="ECO:0000256" key="4">
    <source>
        <dbReference type="SAM" id="MobiDB-lite"/>
    </source>
</evidence>
<gene>
    <name evidence="6" type="primary">LOC107758083</name>
</gene>
<accession>A0A673MYQ2</accession>
<feature type="compositionally biased region" description="Polar residues" evidence="4">
    <location>
        <begin position="1018"/>
        <end position="1027"/>
    </location>
</feature>
<feature type="region of interest" description="Disordered" evidence="4">
    <location>
        <begin position="895"/>
        <end position="1149"/>
    </location>
</feature>
<feature type="region of interest" description="Disordered" evidence="4">
    <location>
        <begin position="470"/>
        <end position="524"/>
    </location>
</feature>
<organism evidence="6 7">
    <name type="scientific">Sinocyclocheilus rhinocerous</name>
    <dbReference type="NCBI Taxonomy" id="307959"/>
    <lineage>
        <taxon>Eukaryota</taxon>
        <taxon>Metazoa</taxon>
        <taxon>Chordata</taxon>
        <taxon>Craniata</taxon>
        <taxon>Vertebrata</taxon>
        <taxon>Euteleostomi</taxon>
        <taxon>Actinopterygii</taxon>
        <taxon>Neopterygii</taxon>
        <taxon>Teleostei</taxon>
        <taxon>Ostariophysi</taxon>
        <taxon>Cypriniformes</taxon>
        <taxon>Cyprinidae</taxon>
        <taxon>Cyprininae</taxon>
        <taxon>Sinocyclocheilus</taxon>
    </lineage>
</organism>
<dbReference type="Gene3D" id="3.30.40.10">
    <property type="entry name" value="Zinc/RING finger domain, C3HC4 (zinc finger)"/>
    <property type="match status" value="1"/>
</dbReference>
<feature type="compositionally biased region" description="Low complexity" evidence="4">
    <location>
        <begin position="1053"/>
        <end position="1068"/>
    </location>
</feature>
<protein>
    <submittedName>
        <fullName evidence="6">B-cell CLL/lymphoma 9-like protein</fullName>
    </submittedName>
</protein>
<feature type="compositionally biased region" description="Polar residues" evidence="4">
    <location>
        <begin position="8"/>
        <end position="22"/>
    </location>
</feature>
<dbReference type="Ensembl" id="ENSSRHT00000098180.1">
    <property type="protein sequence ID" value="ENSSRHP00000095586.1"/>
    <property type="gene ID" value="ENSSRHG00000047003.1"/>
</dbReference>
<feature type="compositionally biased region" description="Low complexity" evidence="4">
    <location>
        <begin position="1118"/>
        <end position="1134"/>
    </location>
</feature>
<dbReference type="InterPro" id="IPR013083">
    <property type="entry name" value="Znf_RING/FYVE/PHD"/>
</dbReference>
<feature type="region of interest" description="Disordered" evidence="4">
    <location>
        <begin position="1321"/>
        <end position="1343"/>
    </location>
</feature>
<feature type="region of interest" description="Disordered" evidence="4">
    <location>
        <begin position="393"/>
        <end position="452"/>
    </location>
</feature>
<dbReference type="GO" id="GO:0008013">
    <property type="term" value="F:beta-catenin binding"/>
    <property type="evidence" value="ECO:0007669"/>
    <property type="project" value="InterPro"/>
</dbReference>
<keyword evidence="3" id="KW-0539">Nucleus</keyword>
<dbReference type="Pfam" id="PF11502">
    <property type="entry name" value="BCL9"/>
    <property type="match status" value="2"/>
</dbReference>
<sequence>MHSENKLSNHGKQVTSGAQSQLPNVNQAQQQGPAGNQGSKGSGSGNHGVKSNQISPGNPGLKSLNQTGGGVGGIMKNKAKRERSVSMDTGDQRESLTPVLEPDAKVEGVMRSKRRCVLERKQPYSGDEWCSGAETEEEDEKPLSATHREHVMCPSQGHSGSSATGHVSDPGGPALGGPGIRTDLHPRPPQQVVYVFTTSLANSAAEAVMHGHTDSILLYHQQNVPRTKLDQSSGIGKLSNLTEQISSSHSPPIGTPKSQSGTPRPASVGGVVGGHLPGTSTPSSTGHPDGEPAQNLRGGGSAVHSLGQGSSGPQSVGVSGPDGVDRPGTIAHHGAGVSPSLSPSALSVHRQIEPGQRGGPGNTDGLSKEQLEHRERSLQTLRDIERLLLHSGAGAGHEEPRGPNGNPNGTNVNNNNSNDGGRGLEDGENGGGNTGNCHSNNAGLPGMPQHRERSLQTLRDIERLLLHSGAGAGHEEPRGPNGNPNGTNVNNNNSNDGGRGLEDGENGGGNTGNCHSNNAGLPGMPPVGGMKKYEEPLQSIISQTHNLGGPGLDDSLMGPHHVMPPHSHHLSSPSGLDMGPLLGPEGVTPEQLAWRKLQEEYYQEKRRQHEMNPHQHPQHFRMMPEMSMPGGPQMLMRGPPPPYHSKPGDQQWGPGPMVGGGMGGNSRLKDMHQEGPRGPRFLGQMRGPSGGGGYPESLGGILGMEGLGPQRPPRPGMGWLDEIPPNMGGGGPFHGCYPPGGPGGPHQPFQGDLDRPITREEMFRRLHRLDLQQMSRQQQQAGLGGPRMMDNTGGPGFPNPGMGGGPPSRGDPMDFPGSRTIMGSPLGGVGSDGGPTMRDIVDSPLGGNLNMNMGMNMNPQGQQLLVQKLRGGPGIGGPLGEMLNPDDISRIRASQNGRGGANKGMIPGPDGPLQFPNQSSFPGSQGDGLYMQQPGPDMFGPDQPGPPHMSNTSRLSHIPMNPGSRGTDLGARHPPDLPISVNPMGSPAIPPSHQLKSPSLSQEPSPLMPSPSAAGLKSPSQLPQSGPTHPPLPAASGAGTPSSTSIKSPQVMGPSLGLRSPSGSPGHLKSPTMPVASPGWNASPKTTMPSPGGPPSVKVAGNGGSSSTDTGMSLPPRSSNSTPISQPSNSINPSMPFTSSPDVPPSQNPLSLIMSQMSKYAMPSSTPLYHDAIKTIATSDDEMLPDRPLLPGINMPVGNIGNHQSTQMLLTSMGPHSGPQSPMGMVLQGGPQLSHDPSGPMLPSPNPMGMPGMTSAIIGGGGGPPDGIGPCNVSPMHPQNHMGGFPRMQGPLHSPIGGMGQQYPQRPEEVLPPQQMHLLSKGMSHQRPPHQPDSFPSMPMADGPDLSEVIRPTHTGIPEFDLSRIIPADKPSSTLQYFPKSEAMSQPQQNPHQGQLPPHAASAQLLKQLSSSGPPHSSVPSSNPHIANLQNMMAEQQLPLHPSHSHCGMRPGMGMPQIGSRGMGSGGGMGPICHPGHMMGRTGMSPQQQLQQQHHHQQQQAMMANNLLQHPSHPPRGMLSPQQHPHNLMAQQNLMIMQAKQRGMALPGEHFGQQGALMSPQGPMMGPPHSQSGMMGPQSLRQRSMSLDSPLGYGPGSMANMPF</sequence>
<evidence type="ECO:0000313" key="7">
    <source>
        <dbReference type="Proteomes" id="UP000472270"/>
    </source>
</evidence>
<evidence type="ECO:0000256" key="1">
    <source>
        <dbReference type="ARBA" id="ARBA00004123"/>
    </source>
</evidence>
<dbReference type="GO" id="GO:0045944">
    <property type="term" value="P:positive regulation of transcription by RNA polymerase II"/>
    <property type="evidence" value="ECO:0007669"/>
    <property type="project" value="TreeGrafter"/>
</dbReference>
<feature type="compositionally biased region" description="Low complexity" evidence="4">
    <location>
        <begin position="479"/>
        <end position="496"/>
    </location>
</feature>
<feature type="region of interest" description="Disordered" evidence="4">
    <location>
        <begin position="243"/>
        <end position="375"/>
    </location>
</feature>
<feature type="compositionally biased region" description="Basic and acidic residues" evidence="4">
    <location>
        <begin position="366"/>
        <end position="375"/>
    </location>
</feature>
<comment type="subcellular location">
    <subcellularLocation>
        <location evidence="1">Nucleus</location>
    </subcellularLocation>
</comment>
<feature type="compositionally biased region" description="Polar residues" evidence="4">
    <location>
        <begin position="243"/>
        <end position="262"/>
    </location>
</feature>
<feature type="region of interest" description="Disordered" evidence="4">
    <location>
        <begin position="1"/>
        <end position="103"/>
    </location>
</feature>
<comment type="similarity">
    <text evidence="2">Belongs to the BCL9 family.</text>
</comment>
<proteinExistence type="inferred from homology"/>
<dbReference type="GO" id="GO:0030512">
    <property type="term" value="P:negative regulation of transforming growth factor beta receptor signaling pathway"/>
    <property type="evidence" value="ECO:0007669"/>
    <property type="project" value="TreeGrafter"/>
</dbReference>